<dbReference type="AlphaFoldDB" id="A0A831PKQ9"/>
<gene>
    <name evidence="1" type="ORF">ENN90_02515</name>
</gene>
<proteinExistence type="predicted"/>
<dbReference type="EMBL" id="DSDK01000140">
    <property type="protein sequence ID" value="HDR50482.1"/>
    <property type="molecule type" value="Genomic_DNA"/>
</dbReference>
<dbReference type="Proteomes" id="UP000886047">
    <property type="component" value="Unassembled WGS sequence"/>
</dbReference>
<organism evidence="1">
    <name type="scientific">Mariniphaga anaerophila</name>
    <dbReference type="NCBI Taxonomy" id="1484053"/>
    <lineage>
        <taxon>Bacteria</taxon>
        <taxon>Pseudomonadati</taxon>
        <taxon>Bacteroidota</taxon>
        <taxon>Bacteroidia</taxon>
        <taxon>Marinilabiliales</taxon>
        <taxon>Prolixibacteraceae</taxon>
        <taxon>Mariniphaga</taxon>
    </lineage>
</organism>
<name>A0A831PKQ9_9BACT</name>
<reference evidence="1" key="1">
    <citation type="journal article" date="2020" name="mSystems">
        <title>Genome- and Community-Level Interaction Insights into Carbon Utilization and Element Cycling Functions of Hydrothermarchaeota in Hydrothermal Sediment.</title>
        <authorList>
            <person name="Zhou Z."/>
            <person name="Liu Y."/>
            <person name="Xu W."/>
            <person name="Pan J."/>
            <person name="Luo Z.H."/>
            <person name="Li M."/>
        </authorList>
    </citation>
    <scope>NUCLEOTIDE SEQUENCE [LARGE SCALE GENOMIC DNA]</scope>
    <source>
        <strain evidence="1">SpSt-1217</strain>
    </source>
</reference>
<sequence length="70" mass="8538">MRTVKSMRELRLLRQKLEYQEKLYEKEITESTADIIDNFTDKLRDMAFSFGTHLVFQFIQRRRKHKDAGE</sequence>
<comment type="caution">
    <text evidence="1">The sequence shown here is derived from an EMBL/GenBank/DDBJ whole genome shotgun (WGS) entry which is preliminary data.</text>
</comment>
<evidence type="ECO:0000313" key="1">
    <source>
        <dbReference type="EMBL" id="HDR50482.1"/>
    </source>
</evidence>
<accession>A0A831PKQ9</accession>
<protein>
    <submittedName>
        <fullName evidence="1">Uncharacterized protein</fullName>
    </submittedName>
</protein>